<protein>
    <submittedName>
        <fullName evidence="1">Uncharacterized protein</fullName>
    </submittedName>
</protein>
<dbReference type="AlphaFoldDB" id="A0A421DNI3"/>
<gene>
    <name evidence="1" type="ORF">BIY29_10050</name>
</gene>
<accession>A0A421DNI3</accession>
<comment type="caution">
    <text evidence="1">The sequence shown here is derived from an EMBL/GenBank/DDBJ whole genome shotgun (WGS) entry which is preliminary data.</text>
</comment>
<reference evidence="1 2" key="1">
    <citation type="submission" date="2016-09" db="EMBL/GenBank/DDBJ databases">
        <authorList>
            <person name="Doonan J."/>
            <person name="Pachebat J.A."/>
            <person name="Golyshin P.N."/>
            <person name="Denman S."/>
            <person name="Mcdonald J.E."/>
        </authorList>
    </citation>
    <scope>NUCLEOTIDE SEQUENCE [LARGE SCALE GENOMIC DNA]</scope>
    <source>
        <strain evidence="1 2">NCPPB 3934</strain>
    </source>
</reference>
<proteinExistence type="predicted"/>
<evidence type="ECO:0000313" key="2">
    <source>
        <dbReference type="Proteomes" id="UP000285648"/>
    </source>
</evidence>
<evidence type="ECO:0000313" key="1">
    <source>
        <dbReference type="EMBL" id="RLM23635.1"/>
    </source>
</evidence>
<sequence>MATIVIQISPVMNKVEGNCEHVLSGVSISYALDSKDSNIIALTTQHIVNSLPAAIKQSQEEMIKMLTALGVNISHSVSVEEMQKKAVH</sequence>
<organism evidence="1 2">
    <name type="scientific">Brenneria alni</name>
    <dbReference type="NCBI Taxonomy" id="71656"/>
    <lineage>
        <taxon>Bacteria</taxon>
        <taxon>Pseudomonadati</taxon>
        <taxon>Pseudomonadota</taxon>
        <taxon>Gammaproteobacteria</taxon>
        <taxon>Enterobacterales</taxon>
        <taxon>Pectobacteriaceae</taxon>
        <taxon>Brenneria</taxon>
    </lineage>
</organism>
<keyword evidence="2" id="KW-1185">Reference proteome</keyword>
<dbReference type="EMBL" id="MJLZ01000020">
    <property type="protein sequence ID" value="RLM23635.1"/>
    <property type="molecule type" value="Genomic_DNA"/>
</dbReference>
<dbReference type="Proteomes" id="UP000285648">
    <property type="component" value="Unassembled WGS sequence"/>
</dbReference>
<dbReference type="RefSeq" id="WP_121575055.1">
    <property type="nucleotide sequence ID" value="NZ_MJLZ01000020.1"/>
</dbReference>
<name>A0A421DNI3_9GAMM</name>